<keyword evidence="6" id="KW-1185">Reference proteome</keyword>
<organism evidence="5 6">
    <name type="scientific">Siccirubricoccus deserti</name>
    <dbReference type="NCBI Taxonomy" id="2013562"/>
    <lineage>
        <taxon>Bacteria</taxon>
        <taxon>Pseudomonadati</taxon>
        <taxon>Pseudomonadota</taxon>
        <taxon>Alphaproteobacteria</taxon>
        <taxon>Acetobacterales</taxon>
        <taxon>Roseomonadaceae</taxon>
        <taxon>Siccirubricoccus</taxon>
    </lineage>
</organism>
<proteinExistence type="inferred from homology"/>
<dbReference type="InterPro" id="IPR002104">
    <property type="entry name" value="Integrase_catalytic"/>
</dbReference>
<evidence type="ECO:0000259" key="4">
    <source>
        <dbReference type="PROSITE" id="PS51898"/>
    </source>
</evidence>
<protein>
    <submittedName>
        <fullName evidence="5">Tyrosine-type recombinase/integrase</fullName>
    </submittedName>
</protein>
<dbReference type="PANTHER" id="PTHR30629:SF2">
    <property type="entry name" value="PROPHAGE INTEGRASE INTS-RELATED"/>
    <property type="match status" value="1"/>
</dbReference>
<keyword evidence="3" id="KW-0233">DNA recombination</keyword>
<dbReference type="Pfam" id="PF00589">
    <property type="entry name" value="Phage_integrase"/>
    <property type="match status" value="1"/>
</dbReference>
<dbReference type="EMBL" id="JACOMF010000014">
    <property type="protein sequence ID" value="MBC4016313.1"/>
    <property type="molecule type" value="Genomic_DNA"/>
</dbReference>
<accession>A0A9X0R027</accession>
<comment type="similarity">
    <text evidence="1">Belongs to the 'phage' integrase family.</text>
</comment>
<evidence type="ECO:0000313" key="5">
    <source>
        <dbReference type="EMBL" id="MBC4016313.1"/>
    </source>
</evidence>
<dbReference type="RefSeq" id="WP_186771084.1">
    <property type="nucleotide sequence ID" value="NZ_JACOMF010000014.1"/>
</dbReference>
<evidence type="ECO:0000313" key="6">
    <source>
        <dbReference type="Proteomes" id="UP000600101"/>
    </source>
</evidence>
<comment type="caution">
    <text evidence="5">The sequence shown here is derived from an EMBL/GenBank/DDBJ whole genome shotgun (WGS) entry which is preliminary data.</text>
</comment>
<dbReference type="PANTHER" id="PTHR30629">
    <property type="entry name" value="PROPHAGE INTEGRASE"/>
    <property type="match status" value="1"/>
</dbReference>
<dbReference type="AlphaFoldDB" id="A0A9X0R027"/>
<gene>
    <name evidence="5" type="ORF">H7965_13390</name>
</gene>
<dbReference type="GO" id="GO:0003677">
    <property type="term" value="F:DNA binding"/>
    <property type="evidence" value="ECO:0007669"/>
    <property type="project" value="InterPro"/>
</dbReference>
<feature type="domain" description="Tyr recombinase" evidence="4">
    <location>
        <begin position="218"/>
        <end position="414"/>
    </location>
</feature>
<dbReference type="SUPFAM" id="SSF56349">
    <property type="entry name" value="DNA breaking-rejoining enzymes"/>
    <property type="match status" value="1"/>
</dbReference>
<evidence type="ECO:0000256" key="1">
    <source>
        <dbReference type="ARBA" id="ARBA00008857"/>
    </source>
</evidence>
<sequence length="432" mass="48142">MPTIRLRTEAPSLTCPPDRVQVYFTDLETQRLRLRVARSGRHVWDWRAGQRTELLGRFDPAGERGLTYQEAKRRADALNAALDRGHSVESAIATPRVRTVTEMCEHYLTKKVRDFTRTRRPKATEAGTRSSLKPLLARYGEERVIDLSREMILRVVEAAGLANRPAGMKLVKALRAAFNYCQRSGVLAPFGRDGAPLTNPASNLIRDERLLKVRNRNSYAASLSDAKIVALMRGIGRAKGVWDGGRRARPGIDEVPMRWPAGYLAVEFLIHTGCRRAEAELLHVGDILGDVAVIGEHKTDDTGAKRVHLSPQALRVLDEAARLRESMRYSGPLVFPGQAGEVITSVNDCLDTACQVAGIRRLIVHNLRSVYINFAVRQGTPLEVVQRNVGHRNIATTRQHYRLVEDQIRKQAADEVSAAIDRLLAMETSEAA</sequence>
<dbReference type="Gene3D" id="1.10.443.10">
    <property type="entry name" value="Intergrase catalytic core"/>
    <property type="match status" value="1"/>
</dbReference>
<dbReference type="GO" id="GO:0006310">
    <property type="term" value="P:DNA recombination"/>
    <property type="evidence" value="ECO:0007669"/>
    <property type="project" value="UniProtKB-KW"/>
</dbReference>
<dbReference type="Proteomes" id="UP000600101">
    <property type="component" value="Unassembled WGS sequence"/>
</dbReference>
<reference evidence="5" key="1">
    <citation type="submission" date="2020-08" db="EMBL/GenBank/DDBJ databases">
        <authorList>
            <person name="Hu Y."/>
            <person name="Nguyen S.V."/>
            <person name="Li F."/>
            <person name="Fanning S."/>
        </authorList>
    </citation>
    <scope>NUCLEOTIDE SEQUENCE</scope>
    <source>
        <strain evidence="5">SYSU D8009</strain>
    </source>
</reference>
<evidence type="ECO:0000256" key="2">
    <source>
        <dbReference type="ARBA" id="ARBA00022908"/>
    </source>
</evidence>
<keyword evidence="2" id="KW-0229">DNA integration</keyword>
<dbReference type="GO" id="GO:0015074">
    <property type="term" value="P:DNA integration"/>
    <property type="evidence" value="ECO:0007669"/>
    <property type="project" value="UniProtKB-KW"/>
</dbReference>
<name>A0A9X0R027_9PROT</name>
<dbReference type="InterPro" id="IPR011010">
    <property type="entry name" value="DNA_brk_join_enz"/>
</dbReference>
<dbReference type="InterPro" id="IPR013762">
    <property type="entry name" value="Integrase-like_cat_sf"/>
</dbReference>
<dbReference type="PROSITE" id="PS51898">
    <property type="entry name" value="TYR_RECOMBINASE"/>
    <property type="match status" value="1"/>
</dbReference>
<dbReference type="InterPro" id="IPR050808">
    <property type="entry name" value="Phage_Integrase"/>
</dbReference>
<evidence type="ECO:0000256" key="3">
    <source>
        <dbReference type="ARBA" id="ARBA00023172"/>
    </source>
</evidence>